<dbReference type="GO" id="GO:0016192">
    <property type="term" value="P:vesicle-mediated transport"/>
    <property type="evidence" value="ECO:0007669"/>
    <property type="project" value="InterPro"/>
</dbReference>
<dbReference type="Pfam" id="PF00995">
    <property type="entry name" value="Sec1"/>
    <property type="match status" value="2"/>
</dbReference>
<dbReference type="Gene3D" id="3.40.50.2060">
    <property type="match status" value="1"/>
</dbReference>
<evidence type="ECO:0000313" key="4">
    <source>
        <dbReference type="EMBL" id="CAE6509425.1"/>
    </source>
</evidence>
<evidence type="ECO:0008006" key="6">
    <source>
        <dbReference type="Google" id="ProtNLM"/>
    </source>
</evidence>
<dbReference type="InterPro" id="IPR001619">
    <property type="entry name" value="Sec1-like"/>
</dbReference>
<dbReference type="Proteomes" id="UP000663861">
    <property type="component" value="Unassembled WGS sequence"/>
</dbReference>
<dbReference type="SUPFAM" id="SSF56815">
    <property type="entry name" value="Sec1/munc18-like (SM) proteins"/>
    <property type="match status" value="1"/>
</dbReference>
<reference evidence="4" key="1">
    <citation type="submission" date="2021-01" db="EMBL/GenBank/DDBJ databases">
        <authorList>
            <person name="Kaushik A."/>
        </authorList>
    </citation>
    <scope>NUCLEOTIDE SEQUENCE</scope>
    <source>
        <strain evidence="4">AG4-RS23</strain>
    </source>
</reference>
<dbReference type="InterPro" id="IPR043154">
    <property type="entry name" value="Sec-1-like_dom1"/>
</dbReference>
<dbReference type="AlphaFoldDB" id="A0A8H3H9J0"/>
<protein>
    <recommendedName>
        <fullName evidence="6">Vacuolar protein sorting-associated protein 45</fullName>
    </recommendedName>
</protein>
<dbReference type="Gene3D" id="3.40.50.1910">
    <property type="match status" value="1"/>
</dbReference>
<evidence type="ECO:0000313" key="5">
    <source>
        <dbReference type="Proteomes" id="UP000663861"/>
    </source>
</evidence>
<dbReference type="InterPro" id="IPR036045">
    <property type="entry name" value="Sec1-like_sf"/>
</dbReference>
<dbReference type="Gene3D" id="3.90.830.10">
    <property type="entry name" value="Syntaxin Binding Protein 1, Chain A, domain 2"/>
    <property type="match status" value="1"/>
</dbReference>
<keyword evidence="3" id="KW-0812">Transmembrane</keyword>
<feature type="region of interest" description="Disordered" evidence="2">
    <location>
        <begin position="1"/>
        <end position="27"/>
    </location>
</feature>
<evidence type="ECO:0000256" key="3">
    <source>
        <dbReference type="SAM" id="Phobius"/>
    </source>
</evidence>
<gene>
    <name evidence="4" type="ORF">RDB_LOCUS134799</name>
</gene>
<accession>A0A8H3H9J0</accession>
<dbReference type="InterPro" id="IPR027482">
    <property type="entry name" value="Sec1-like_dom2"/>
</dbReference>
<name>A0A8H3H9J0_9AGAM</name>
<feature type="transmembrane region" description="Helical" evidence="3">
    <location>
        <begin position="42"/>
        <end position="61"/>
    </location>
</feature>
<dbReference type="EMBL" id="CAJMWY010003859">
    <property type="protein sequence ID" value="CAE6509425.1"/>
    <property type="molecule type" value="Genomic_DNA"/>
</dbReference>
<evidence type="ECO:0000256" key="2">
    <source>
        <dbReference type="SAM" id="MobiDB-lite"/>
    </source>
</evidence>
<comment type="caution">
    <text evidence="4">The sequence shown here is derived from an EMBL/GenBank/DDBJ whole genome shotgun (WGS) entry which is preliminary data.</text>
</comment>
<dbReference type="Gene3D" id="1.25.40.60">
    <property type="match status" value="1"/>
</dbReference>
<dbReference type="PANTHER" id="PTHR11679">
    <property type="entry name" value="VESICLE PROTEIN SORTING-ASSOCIATED"/>
    <property type="match status" value="1"/>
</dbReference>
<sequence length="801" mass="86579">MAPGYKTSPSRRSSHHHPPHSTLSSPQLPLPRLSLTMKFTRLVSFVATIVSASVLVAAAPVPSAPPRNDYCSGCNYGERALSLVTTLQVEVSKTLILLDDCRNAGSNPTDLFIHLAAKVDECNSAVAAVGVDDLELVASVRAQVSNIAAKIILDISTGCSKFQDVKIENFNYVALSAKIDVALKGLCISLDVLIQGFVKLVSSICLPNAVLLVAANLRACLSIFANISLTLYYESSLEALGEELKEPKYGEYYLYFSNTLSKVAIERLAEQDEYEVVKEVQEYFADYAPVLPSLFSLNHFPKASSSTSADGTPLPFSSTGPLYGSNPNSWDPAALERSIQGICAVLLSLKKKPIIRYERMSGMARKLGTEVLRRIQAEPALFDFRLTQVPPLLLILDRRNDPVTPLLTQWTYQAMVHELLEIQPGGRVDLSMVPDIRPELQQITLTPPTDPFFAQNLFANFGDLGATIQEHVKSYQAKTASQGAIESIADMKRFVEEYPEFRKLGGNVSKHVAVVGELSRLVGRDSLLDVSEVEQNLAGRDNHAADFKAVMELIEKPGIQLYNKIRLGIIYALRYQKSANQIGAVVEALIKTGASEHDASLVYVLLNIAGADQRQDDLFENGNIFSRGKSALKGLKVGNSRRLYKRGPQDVIIFMVGGTTYEEARAVALMNQDPNIVGSASSGATRILLGGTCVHNSSSFLEMISHAAEAFPPTVYVPPPESTAGAGPSLNLNLGGLNVSVGGGGTGIFRAPPSAAGTPIVSLDTGGPGVVDDGLREVRDGVRNFFDKVKQGVDRMGDQLK</sequence>
<keyword evidence="3" id="KW-1133">Transmembrane helix</keyword>
<proteinExistence type="inferred from homology"/>
<organism evidence="4 5">
    <name type="scientific">Rhizoctonia solani</name>
    <dbReference type="NCBI Taxonomy" id="456999"/>
    <lineage>
        <taxon>Eukaryota</taxon>
        <taxon>Fungi</taxon>
        <taxon>Dikarya</taxon>
        <taxon>Basidiomycota</taxon>
        <taxon>Agaricomycotina</taxon>
        <taxon>Agaricomycetes</taxon>
        <taxon>Cantharellales</taxon>
        <taxon>Ceratobasidiaceae</taxon>
        <taxon>Rhizoctonia</taxon>
    </lineage>
</organism>
<comment type="similarity">
    <text evidence="1">Belongs to the STXBP/unc-18/SEC1 family.</text>
</comment>
<keyword evidence="3" id="KW-0472">Membrane</keyword>
<dbReference type="InterPro" id="IPR043127">
    <property type="entry name" value="Sec-1-like_dom3a"/>
</dbReference>
<evidence type="ECO:0000256" key="1">
    <source>
        <dbReference type="ARBA" id="ARBA00009884"/>
    </source>
</evidence>